<evidence type="ECO:0000256" key="3">
    <source>
        <dbReference type="SAM" id="MobiDB-lite"/>
    </source>
</evidence>
<keyword evidence="7" id="KW-1185">Reference proteome</keyword>
<organism evidence="6 7">
    <name type="scientific">Agromyces agglutinans</name>
    <dbReference type="NCBI Taxonomy" id="2662258"/>
    <lineage>
        <taxon>Bacteria</taxon>
        <taxon>Bacillati</taxon>
        <taxon>Actinomycetota</taxon>
        <taxon>Actinomycetes</taxon>
        <taxon>Micrococcales</taxon>
        <taxon>Microbacteriaceae</taxon>
        <taxon>Agromyces</taxon>
    </lineage>
</organism>
<evidence type="ECO:0000313" key="6">
    <source>
        <dbReference type="EMBL" id="MRG58378.1"/>
    </source>
</evidence>
<feature type="domain" description="23S rRNA (guanine(745)-N(1))-methyltransferase N-terminal" evidence="5">
    <location>
        <begin position="9"/>
        <end position="47"/>
    </location>
</feature>
<name>A0A6I2FB12_9MICO</name>
<keyword evidence="1" id="KW-0479">Metal-binding</keyword>
<dbReference type="CDD" id="cd02440">
    <property type="entry name" value="AdoMet_MTases"/>
    <property type="match status" value="1"/>
</dbReference>
<feature type="binding site" evidence="1">
    <location>
        <position position="33"/>
    </location>
    <ligand>
        <name>Zn(2+)</name>
        <dbReference type="ChEBI" id="CHEBI:29105"/>
    </ligand>
</feature>
<dbReference type="GO" id="GO:0008168">
    <property type="term" value="F:methyltransferase activity"/>
    <property type="evidence" value="ECO:0007669"/>
    <property type="project" value="UniProtKB-KW"/>
</dbReference>
<dbReference type="SUPFAM" id="SSF53335">
    <property type="entry name" value="S-adenosyl-L-methionine-dependent methyltransferases"/>
    <property type="match status" value="1"/>
</dbReference>
<dbReference type="InterPro" id="IPR041698">
    <property type="entry name" value="Methyltransf_25"/>
</dbReference>
<dbReference type="AlphaFoldDB" id="A0A6I2FB12"/>
<dbReference type="GO" id="GO:0032259">
    <property type="term" value="P:methylation"/>
    <property type="evidence" value="ECO:0007669"/>
    <property type="project" value="UniProtKB-KW"/>
</dbReference>
<dbReference type="InterPro" id="IPR029063">
    <property type="entry name" value="SAM-dependent_MTases_sf"/>
</dbReference>
<feature type="binding site" evidence="2">
    <location>
        <position position="73"/>
    </location>
    <ligand>
        <name>S-adenosyl-L-methionine</name>
        <dbReference type="ChEBI" id="CHEBI:59789"/>
    </ligand>
</feature>
<evidence type="ECO:0000259" key="5">
    <source>
        <dbReference type="Pfam" id="PF21302"/>
    </source>
</evidence>
<dbReference type="Pfam" id="PF21302">
    <property type="entry name" value="Zn_ribbon_RlmA"/>
    <property type="match status" value="1"/>
</dbReference>
<keyword evidence="6" id="KW-0808">Transferase</keyword>
<evidence type="ECO:0000256" key="1">
    <source>
        <dbReference type="PIRSR" id="PIRSR018249-1"/>
    </source>
</evidence>
<accession>A0A6I2FB12</accession>
<feature type="region of interest" description="Disordered" evidence="3">
    <location>
        <begin position="262"/>
        <end position="290"/>
    </location>
</feature>
<feature type="binding site" evidence="2">
    <location>
        <begin position="110"/>
        <end position="111"/>
    </location>
    <ligand>
        <name>S-adenosyl-L-methionine</name>
        <dbReference type="ChEBI" id="CHEBI:59789"/>
    </ligand>
</feature>
<dbReference type="InterPro" id="IPR016718">
    <property type="entry name" value="rRNA_m1G-MeTrfase_A_prd"/>
</dbReference>
<evidence type="ECO:0000313" key="7">
    <source>
        <dbReference type="Proteomes" id="UP000431080"/>
    </source>
</evidence>
<evidence type="ECO:0000256" key="2">
    <source>
        <dbReference type="PIRSR" id="PIRSR018249-2"/>
    </source>
</evidence>
<keyword evidence="2" id="KW-0949">S-adenosyl-L-methionine</keyword>
<comment type="caution">
    <text evidence="6">The sequence shown here is derived from an EMBL/GenBank/DDBJ whole genome shotgun (WGS) entry which is preliminary data.</text>
</comment>
<dbReference type="Proteomes" id="UP000431080">
    <property type="component" value="Unassembled WGS sequence"/>
</dbReference>
<dbReference type="Gene3D" id="3.40.50.150">
    <property type="entry name" value="Vaccinia Virus protein VP39"/>
    <property type="match status" value="1"/>
</dbReference>
<feature type="binding site" evidence="1">
    <location>
        <position position="29"/>
    </location>
    <ligand>
        <name>Zn(2+)</name>
        <dbReference type="ChEBI" id="CHEBI:29105"/>
    </ligand>
</feature>
<evidence type="ECO:0000259" key="4">
    <source>
        <dbReference type="Pfam" id="PF13649"/>
    </source>
</evidence>
<dbReference type="EMBL" id="WJIF01000001">
    <property type="protein sequence ID" value="MRG58378.1"/>
    <property type="molecule type" value="Genomic_DNA"/>
</dbReference>
<feature type="domain" description="Methyltransferase" evidence="4">
    <location>
        <begin position="104"/>
        <end position="186"/>
    </location>
</feature>
<reference evidence="6 7" key="1">
    <citation type="submission" date="2019-10" db="EMBL/GenBank/DDBJ databases">
        <authorList>
            <person name="Nie G."/>
            <person name="Ming H."/>
            <person name="Yi B."/>
        </authorList>
    </citation>
    <scope>NUCLEOTIDE SEQUENCE [LARGE SCALE GENOMIC DNA]</scope>
    <source>
        <strain evidence="6 7">CFH 90414</strain>
    </source>
</reference>
<keyword evidence="6" id="KW-0489">Methyltransferase</keyword>
<sequence>MSIDSTWLRCPNCFLPLEPADEVGRTFGCASGHRFDRAKHGYLTLLPPRAPRTVGDDREMLEARAGLLGSGAYAPIAAAVAANVAAVGVSSTAAPAAESGLSLVDFGCGTGYYSQHVAETLPVTRVLLTDRSPEAVRASLTAFRGLVPATGVVLDIWRPLPIRDAVADAALVVFAPRNPPEYARALRVGGVLVVVVPTTAHLAELRADAALLEVPEGKDADVVDRMAPHGLELTARQRVEYRLHADETTRALLADMGPSAHHRFDAAGDDAKPDVRRTRPESGAGATDSTTVSVDVLAFTRR</sequence>
<feature type="binding site" evidence="2">
    <location>
        <position position="201"/>
    </location>
    <ligand>
        <name>S-adenosyl-L-methionine</name>
        <dbReference type="ChEBI" id="CHEBI:59789"/>
    </ligand>
</feature>
<gene>
    <name evidence="6" type="ORF">GE115_00595</name>
</gene>
<proteinExistence type="predicted"/>
<dbReference type="GO" id="GO:0046872">
    <property type="term" value="F:metal ion binding"/>
    <property type="evidence" value="ECO:0007669"/>
    <property type="project" value="UniProtKB-KW"/>
</dbReference>
<dbReference type="InterPro" id="IPR048647">
    <property type="entry name" value="RlmA_N"/>
</dbReference>
<feature type="compositionally biased region" description="Basic and acidic residues" evidence="3">
    <location>
        <begin position="262"/>
        <end position="280"/>
    </location>
</feature>
<dbReference type="Pfam" id="PF13649">
    <property type="entry name" value="Methyltransf_25"/>
    <property type="match status" value="1"/>
</dbReference>
<dbReference type="PIRSF" id="PIRSF018249">
    <property type="entry name" value="MyrA_prd"/>
    <property type="match status" value="1"/>
</dbReference>
<keyword evidence="1" id="KW-0862">Zinc</keyword>
<protein>
    <submittedName>
        <fullName evidence="6">Methyltransferase domain-containing protein</fullName>
    </submittedName>
</protein>